<sequence length="71" mass="8432">MSNKILKFELIEGLPEDYGTYLFLLEDSCIKEGYFGSFPYPHHQEEVVRIANCEDEKFHYEKCVAWLKPIE</sequence>
<protein>
    <submittedName>
        <fullName evidence="1">Uncharacterized protein</fullName>
    </submittedName>
</protein>
<reference evidence="1" key="1">
    <citation type="submission" date="2019-07" db="EMBL/GenBank/DDBJ databases">
        <title>Toxilogical consequences of a new and cryptic species of cyanobacteria (Komarekiella delphini-convector) recovered from the epidermis of a bottlenose dolphin and 1500 ft. in the air.</title>
        <authorList>
            <person name="Brown A.O."/>
            <person name="Dvorak P."/>
            <person name="Villanueva C.D."/>
            <person name="Foss A.J."/>
            <person name="Garvey A.D."/>
            <person name="Gibson Q.A."/>
            <person name="Johansen J.R."/>
            <person name="Casamatta D.A."/>
        </authorList>
    </citation>
    <scope>NUCLEOTIDE SEQUENCE</scope>
    <source>
        <strain evidence="1">SJRDD-AB1</strain>
    </source>
</reference>
<name>A0AA40T410_9NOST</name>
<comment type="caution">
    <text evidence="1">The sequence shown here is derived from an EMBL/GenBank/DDBJ whole genome shotgun (WGS) entry which is preliminary data.</text>
</comment>
<dbReference type="Proteomes" id="UP001165986">
    <property type="component" value="Unassembled WGS sequence"/>
</dbReference>
<dbReference type="EMBL" id="VJXY01000070">
    <property type="protein sequence ID" value="MBD6620546.1"/>
    <property type="molecule type" value="Genomic_DNA"/>
</dbReference>
<accession>A0AA40T410</accession>
<proteinExistence type="predicted"/>
<organism evidence="1 2">
    <name type="scientific">Komarekiella delphini-convector SJRDD-AB1</name>
    <dbReference type="NCBI Taxonomy" id="2593771"/>
    <lineage>
        <taxon>Bacteria</taxon>
        <taxon>Bacillati</taxon>
        <taxon>Cyanobacteriota</taxon>
        <taxon>Cyanophyceae</taxon>
        <taxon>Nostocales</taxon>
        <taxon>Nostocaceae</taxon>
        <taxon>Komarekiella</taxon>
        <taxon>Komarekiella delphini-convector</taxon>
    </lineage>
</organism>
<keyword evidence="2" id="KW-1185">Reference proteome</keyword>
<dbReference type="AlphaFoldDB" id="A0AA40T410"/>
<dbReference type="RefSeq" id="WP_191761854.1">
    <property type="nucleotide sequence ID" value="NZ_VJXY01000070.1"/>
</dbReference>
<evidence type="ECO:0000313" key="2">
    <source>
        <dbReference type="Proteomes" id="UP001165986"/>
    </source>
</evidence>
<evidence type="ECO:0000313" key="1">
    <source>
        <dbReference type="EMBL" id="MBD6620546.1"/>
    </source>
</evidence>
<gene>
    <name evidence="1" type="ORF">FNW02_33425</name>
</gene>